<keyword evidence="1" id="KW-1133">Transmembrane helix</keyword>
<protein>
    <recommendedName>
        <fullName evidence="4">Aerotolerance regulator N-terminal domain-containing protein</fullName>
    </recommendedName>
</protein>
<reference evidence="2" key="1">
    <citation type="journal article" date="2014" name="Int. J. Syst. Evol. Microbiol.">
        <title>Complete genome sequence of Corynebacterium casei LMG S-19264T (=DSM 44701T), isolated from a smear-ripened cheese.</title>
        <authorList>
            <consortium name="US DOE Joint Genome Institute (JGI-PGF)"/>
            <person name="Walter F."/>
            <person name="Albersmeier A."/>
            <person name="Kalinowski J."/>
            <person name="Ruckert C."/>
        </authorList>
    </citation>
    <scope>NUCLEOTIDE SEQUENCE</scope>
    <source>
        <strain evidence="2">CGMCC 1.15958</strain>
    </source>
</reference>
<comment type="caution">
    <text evidence="2">The sequence shown here is derived from an EMBL/GenBank/DDBJ whole genome shotgun (WGS) entry which is preliminary data.</text>
</comment>
<accession>A0A917DPR1</accession>
<dbReference type="EMBL" id="BMKK01000004">
    <property type="protein sequence ID" value="GGD59209.1"/>
    <property type="molecule type" value="Genomic_DNA"/>
</dbReference>
<keyword evidence="3" id="KW-1185">Reference proteome</keyword>
<evidence type="ECO:0008006" key="4">
    <source>
        <dbReference type="Google" id="ProtNLM"/>
    </source>
</evidence>
<evidence type="ECO:0000313" key="2">
    <source>
        <dbReference type="EMBL" id="GGD59209.1"/>
    </source>
</evidence>
<keyword evidence="1" id="KW-0812">Transmembrane</keyword>
<feature type="transmembrane region" description="Helical" evidence="1">
    <location>
        <begin position="12"/>
        <end position="33"/>
    </location>
</feature>
<dbReference type="AlphaFoldDB" id="A0A917DPR1"/>
<proteinExistence type="predicted"/>
<evidence type="ECO:0000313" key="3">
    <source>
        <dbReference type="Proteomes" id="UP000609064"/>
    </source>
</evidence>
<keyword evidence="1" id="KW-0472">Membrane</keyword>
<dbReference type="RefSeq" id="WP_188766320.1">
    <property type="nucleotide sequence ID" value="NZ_BMKK01000004.1"/>
</dbReference>
<name>A0A917DPR1_9BACT</name>
<sequence length="545" mass="60924">MNLIQQIQNFTIYDWLLAIGLIALLGIQFFTLRKQKSSKRFKIKIALNLVFWLIVCLFIINPKWEKSTDSNRVLVYGNDVPLSVVNQLKDSLKIQESFSQKSFDKSLIENPNFANQVGKVYIVGQDAKPEILSKVAGHAIEWIPSFKENELQELHWSAVLRKGDMQEVSGKINLTESNILYLKWGKQTIDSVKLSKGFNNFSLKVPVFTLGASSFDLFLGDDNLRSIEFFAQKTQAFRVLMILTNPDFESKTLADWLGRNGNQVKIISTVAKNTQSAVSINQIDSNFTPDIIITDPSNAGNSLVKKAYSEGKSIFFINLSQADLAAKSINQALGTNWTFKRISTQENIPISADLTALPYSIQAHDFQKSIGDFPIAIQKKNGTVSVSLLNETFPLMLSGDSLSYMKIWQGALHLLRPSNATNALLAAPVFKDSPTEITINSAESLAKIKVEKDTVNAQKSDINPFSSQVNYTFRATGWQKLGDSIEVFVENSETQLAKSHLLQPYLNASPTKSGESQKLSVEIPEWLWLVMFVLVLGALWIEPKV</sequence>
<organism evidence="2 3">
    <name type="scientific">Emticicia aquatilis</name>
    <dbReference type="NCBI Taxonomy" id="1537369"/>
    <lineage>
        <taxon>Bacteria</taxon>
        <taxon>Pseudomonadati</taxon>
        <taxon>Bacteroidota</taxon>
        <taxon>Cytophagia</taxon>
        <taxon>Cytophagales</taxon>
        <taxon>Leadbetterellaceae</taxon>
        <taxon>Emticicia</taxon>
    </lineage>
</organism>
<feature type="transmembrane region" description="Helical" evidence="1">
    <location>
        <begin position="45"/>
        <end position="64"/>
    </location>
</feature>
<dbReference type="Proteomes" id="UP000609064">
    <property type="component" value="Unassembled WGS sequence"/>
</dbReference>
<evidence type="ECO:0000256" key="1">
    <source>
        <dbReference type="SAM" id="Phobius"/>
    </source>
</evidence>
<reference evidence="2" key="2">
    <citation type="submission" date="2020-09" db="EMBL/GenBank/DDBJ databases">
        <authorList>
            <person name="Sun Q."/>
            <person name="Zhou Y."/>
        </authorList>
    </citation>
    <scope>NUCLEOTIDE SEQUENCE</scope>
    <source>
        <strain evidence="2">CGMCC 1.15958</strain>
    </source>
</reference>
<gene>
    <name evidence="2" type="ORF">GCM10011514_23950</name>
</gene>